<dbReference type="AlphaFoldDB" id="A0A3S4ICI0"/>
<reference evidence="1 2" key="1">
    <citation type="submission" date="2018-12" db="EMBL/GenBank/DDBJ databases">
        <authorList>
            <consortium name="Pathogen Informatics"/>
        </authorList>
    </citation>
    <scope>NUCLEOTIDE SEQUENCE [LARGE SCALE GENOMIC DNA]</scope>
    <source>
        <strain evidence="1 2">NCTC11075</strain>
    </source>
</reference>
<gene>
    <name evidence="1" type="ORF">NCTC11075_04077</name>
</gene>
<dbReference type="EMBL" id="LR134204">
    <property type="protein sequence ID" value="VEB93201.1"/>
    <property type="molecule type" value="Genomic_DNA"/>
</dbReference>
<name>A0A3S4ICI0_CITKO</name>
<evidence type="ECO:0000313" key="1">
    <source>
        <dbReference type="EMBL" id="VEB93201.1"/>
    </source>
</evidence>
<protein>
    <submittedName>
        <fullName evidence="1">Putative oxidoreductase FixC</fullName>
    </submittedName>
</protein>
<dbReference type="Proteomes" id="UP000270272">
    <property type="component" value="Chromosome"/>
</dbReference>
<organism evidence="1 2">
    <name type="scientific">Citrobacter koseri</name>
    <name type="common">Citrobacter diversus</name>
    <dbReference type="NCBI Taxonomy" id="545"/>
    <lineage>
        <taxon>Bacteria</taxon>
        <taxon>Pseudomonadati</taxon>
        <taxon>Pseudomonadota</taxon>
        <taxon>Gammaproteobacteria</taxon>
        <taxon>Enterobacterales</taxon>
        <taxon>Enterobacteriaceae</taxon>
        <taxon>Citrobacter</taxon>
    </lineage>
</organism>
<accession>A0A3S4ICI0</accession>
<proteinExistence type="predicted"/>
<sequence>MKARACLFAGSPTDGLMGGGFLYTNKTTLSLGWFAVCII</sequence>
<evidence type="ECO:0000313" key="2">
    <source>
        <dbReference type="Proteomes" id="UP000270272"/>
    </source>
</evidence>